<dbReference type="WBParaSite" id="JU765_v2.g7101.t1">
    <property type="protein sequence ID" value="JU765_v2.g7101.t1"/>
    <property type="gene ID" value="JU765_v2.g7101"/>
</dbReference>
<evidence type="ECO:0000313" key="1">
    <source>
        <dbReference type="Proteomes" id="UP000887576"/>
    </source>
</evidence>
<name>A0AC34RHX4_9BILA</name>
<evidence type="ECO:0000313" key="2">
    <source>
        <dbReference type="WBParaSite" id="JU765_v2.g7101.t1"/>
    </source>
</evidence>
<dbReference type="Proteomes" id="UP000887576">
    <property type="component" value="Unplaced"/>
</dbReference>
<organism evidence="1 2">
    <name type="scientific">Panagrolaimus sp. JU765</name>
    <dbReference type="NCBI Taxonomy" id="591449"/>
    <lineage>
        <taxon>Eukaryota</taxon>
        <taxon>Metazoa</taxon>
        <taxon>Ecdysozoa</taxon>
        <taxon>Nematoda</taxon>
        <taxon>Chromadorea</taxon>
        <taxon>Rhabditida</taxon>
        <taxon>Tylenchina</taxon>
        <taxon>Panagrolaimomorpha</taxon>
        <taxon>Panagrolaimoidea</taxon>
        <taxon>Panagrolaimidae</taxon>
        <taxon>Panagrolaimus</taxon>
    </lineage>
</organism>
<accession>A0AC34RHX4</accession>
<proteinExistence type="predicted"/>
<protein>
    <submittedName>
        <fullName evidence="2">Uncharacterized protein</fullName>
    </submittedName>
</protein>
<reference evidence="2" key="1">
    <citation type="submission" date="2022-11" db="UniProtKB">
        <authorList>
            <consortium name="WormBaseParasite"/>
        </authorList>
    </citation>
    <scope>IDENTIFICATION</scope>
</reference>
<sequence>MNESSEVLITDKIQWNFLFNTFDYDSLGDKNIIIIVLNEHGEECNEIFPIPGQNLISVIRGIDEIVNHDCLEAYPPICSDAKLPYRNSNIIIIVLNEHGEECNEIFPIPGQNLISVIRGIDEIVNHDCLEAYPPICSDSKLPYRNSVCLDCVNIRSDCQCNNPLRRSDAFQFIHSKNCSLDESIKCLNSKYDVYKAAKRRQHRRSLCPTTCTSRSFDMTMTILNFRGQLLNDPKIRPNAMGNLNKVVQALDNIEAIFPGNRHAMWSAIEFLQPLMEDFYKFFNNMLILGFKDE</sequence>